<sequence>MSNPFANGPQGPAGQQPQGQPYGQQPYGQQPPQQPYGQVPPQGYYGAPQPQQPQRKPWLKYLRIAVPVIVVVIAVIGYFASKKDSDAEAAKVGDCMKHLKKDGGDDVKKADCGTPDGQYKVVGKFSGTTDRDKCATVAEWDQTVQISFYMSGNGTKLLLCLNPVAGVEDPLS</sequence>
<evidence type="ECO:0000256" key="1">
    <source>
        <dbReference type="SAM" id="MobiDB-lite"/>
    </source>
</evidence>
<reference evidence="4" key="1">
    <citation type="journal article" date="2019" name="Int. J. Syst. Evol. Microbiol.">
        <title>The Global Catalogue of Microorganisms (GCM) 10K type strain sequencing project: providing services to taxonomists for standard genome sequencing and annotation.</title>
        <authorList>
            <consortium name="The Broad Institute Genomics Platform"/>
            <consortium name="The Broad Institute Genome Sequencing Center for Infectious Disease"/>
            <person name="Wu L."/>
            <person name="Ma J."/>
        </authorList>
    </citation>
    <scope>NUCLEOTIDE SEQUENCE [LARGE SCALE GENOMIC DNA]</scope>
    <source>
        <strain evidence="4">JCM 17986</strain>
    </source>
</reference>
<feature type="compositionally biased region" description="Low complexity" evidence="1">
    <location>
        <begin position="8"/>
        <end position="52"/>
    </location>
</feature>
<comment type="caution">
    <text evidence="3">The sequence shown here is derived from an EMBL/GenBank/DDBJ whole genome shotgun (WGS) entry which is preliminary data.</text>
</comment>
<gene>
    <name evidence="3" type="ORF">GCM10023205_08950</name>
</gene>
<name>A0ABP9GQM6_9ACTN</name>
<accession>A0ABP9GQM6</accession>
<keyword evidence="2" id="KW-0472">Membrane</keyword>
<evidence type="ECO:0000313" key="3">
    <source>
        <dbReference type="EMBL" id="GAA4950508.1"/>
    </source>
</evidence>
<evidence type="ECO:0000256" key="2">
    <source>
        <dbReference type="SAM" id="Phobius"/>
    </source>
</evidence>
<protein>
    <submittedName>
        <fullName evidence="3">Uncharacterized protein</fullName>
    </submittedName>
</protein>
<dbReference type="RefSeq" id="WP_345673934.1">
    <property type="nucleotide sequence ID" value="NZ_BAABHS010000003.1"/>
</dbReference>
<feature type="region of interest" description="Disordered" evidence="1">
    <location>
        <begin position="1"/>
        <end position="52"/>
    </location>
</feature>
<keyword evidence="2" id="KW-1133">Transmembrane helix</keyword>
<proteinExistence type="predicted"/>
<feature type="transmembrane region" description="Helical" evidence="2">
    <location>
        <begin position="61"/>
        <end position="80"/>
    </location>
</feature>
<keyword evidence="2" id="KW-0812">Transmembrane</keyword>
<evidence type="ECO:0000313" key="4">
    <source>
        <dbReference type="Proteomes" id="UP001500466"/>
    </source>
</evidence>
<organism evidence="3 4">
    <name type="scientific">Yinghuangia aomiensis</name>
    <dbReference type="NCBI Taxonomy" id="676205"/>
    <lineage>
        <taxon>Bacteria</taxon>
        <taxon>Bacillati</taxon>
        <taxon>Actinomycetota</taxon>
        <taxon>Actinomycetes</taxon>
        <taxon>Kitasatosporales</taxon>
        <taxon>Streptomycetaceae</taxon>
        <taxon>Yinghuangia</taxon>
    </lineage>
</organism>
<keyword evidence="4" id="KW-1185">Reference proteome</keyword>
<dbReference type="EMBL" id="BAABHS010000003">
    <property type="protein sequence ID" value="GAA4950508.1"/>
    <property type="molecule type" value="Genomic_DNA"/>
</dbReference>
<dbReference type="Proteomes" id="UP001500466">
    <property type="component" value="Unassembled WGS sequence"/>
</dbReference>